<dbReference type="InterPro" id="IPR009056">
    <property type="entry name" value="Cyt_c-like_dom"/>
</dbReference>
<keyword evidence="5" id="KW-0732">Signal</keyword>
<dbReference type="InterPro" id="IPR016024">
    <property type="entry name" value="ARM-type_fold"/>
</dbReference>
<keyword evidence="8" id="KW-1185">Reference proteome</keyword>
<dbReference type="Pfam" id="PF00034">
    <property type="entry name" value="Cytochrom_C"/>
    <property type="match status" value="1"/>
</dbReference>
<evidence type="ECO:0000313" key="8">
    <source>
        <dbReference type="Proteomes" id="UP000316095"/>
    </source>
</evidence>
<evidence type="ECO:0000256" key="3">
    <source>
        <dbReference type="ARBA" id="ARBA00023004"/>
    </source>
</evidence>
<gene>
    <name evidence="7" type="ORF">Pan54_18120</name>
</gene>
<dbReference type="GO" id="GO:0009055">
    <property type="term" value="F:electron transfer activity"/>
    <property type="evidence" value="ECO:0007669"/>
    <property type="project" value="InterPro"/>
</dbReference>
<dbReference type="Gene3D" id="1.10.760.10">
    <property type="entry name" value="Cytochrome c-like domain"/>
    <property type="match status" value="1"/>
</dbReference>
<dbReference type="NCBIfam" id="TIGR02603">
    <property type="entry name" value="CxxCH_TIGR02603"/>
    <property type="match status" value="1"/>
</dbReference>
<evidence type="ECO:0000256" key="2">
    <source>
        <dbReference type="ARBA" id="ARBA00022723"/>
    </source>
</evidence>
<evidence type="ECO:0000259" key="6">
    <source>
        <dbReference type="PROSITE" id="PS51007"/>
    </source>
</evidence>
<reference evidence="7 8" key="1">
    <citation type="submission" date="2019-02" db="EMBL/GenBank/DDBJ databases">
        <title>Deep-cultivation of Planctomycetes and their phenomic and genomic characterization uncovers novel biology.</title>
        <authorList>
            <person name="Wiegand S."/>
            <person name="Jogler M."/>
            <person name="Boedeker C."/>
            <person name="Pinto D."/>
            <person name="Vollmers J."/>
            <person name="Rivas-Marin E."/>
            <person name="Kohn T."/>
            <person name="Peeters S.H."/>
            <person name="Heuer A."/>
            <person name="Rast P."/>
            <person name="Oberbeckmann S."/>
            <person name="Bunk B."/>
            <person name="Jeske O."/>
            <person name="Meyerdierks A."/>
            <person name="Storesund J.E."/>
            <person name="Kallscheuer N."/>
            <person name="Luecker S."/>
            <person name="Lage O.M."/>
            <person name="Pohl T."/>
            <person name="Merkel B.J."/>
            <person name="Hornburger P."/>
            <person name="Mueller R.-W."/>
            <person name="Bruemmer F."/>
            <person name="Labrenz M."/>
            <person name="Spormann A.M."/>
            <person name="Op Den Camp H."/>
            <person name="Overmann J."/>
            <person name="Amann R."/>
            <person name="Jetten M.S.M."/>
            <person name="Mascher T."/>
            <person name="Medema M.H."/>
            <person name="Devos D.P."/>
            <person name="Kaster A.-K."/>
            <person name="Ovreas L."/>
            <person name="Rohde M."/>
            <person name="Galperin M.Y."/>
            <person name="Jogler C."/>
        </authorList>
    </citation>
    <scope>NUCLEOTIDE SEQUENCE [LARGE SCALE GENOMIC DNA]</scope>
    <source>
        <strain evidence="7 8">Pan54</strain>
    </source>
</reference>
<keyword evidence="2 4" id="KW-0479">Metal-binding</keyword>
<sequence precursor="true">MCAHSKTRHQILFLIASLTFSLGSHSFDVMADDQNHLIAPTQPLSPEQQRQLFQLPEGFEIQLIAAEPDIGQPMNLNFDAAGRLWVTSSLEYPYPVQAEGVQDRPGNFPGVGVPPAKDRVTIIDGIEPSGHSQRIIQFVVTLNIPIGILPLSKAEALVYSIPNIKKLTDRNHDGKSDLSEELIGPFGNIDTHGMTNSFTYGLDGWVYACHGFANQSNVEATDGSKLQLNSGNSYRFRPDGSQLQQWTWGQVNPFGLTFDPWGNLYSADCHSHPLTLLLPGAYYQSFGKPHDGLGYGPDMIDHSHGSTGICGPAWYQAETYPKEFRDCMYLCNPVTGRIHRDQLRWSGSSPWVESQPDFVSCDDPWFRPVDIKLGPDGALYVADFYNSIIGHYEVPLNHPSRDRNRGRIWRIVYTGNQQDVPPITDLTLLSDSDLIEELSSSNITTRTLATHELVGRGQKVIPKLDDRIRQSDISANEKIHATWVMERLGLLSTQNILSLSHTTNALVRVHLARILGNREQWSDDDIKIISKLLKDDDAMVQRAAVEAVSMHADEERSKSLVETVLFLLENTAVEDTHLKHSSRIALRNLLQSHEAVWQSEFIVNRSNSSALISVALATHTESAAKYLSEAEESALSNSVALTIGQYGSIFINNQFTVRLSKLAKRNPHEFTNLLLSQFQGLVSSKKSTEIIEQVALSHLDETFTQAEMQAADVEAVVNLITGLKLKSQLPRLREVVVNHAAGYKFAAGGLAEFDDDPLLNALTPLLQEADIPQLLSDQIVEVILNDALGPRKEVVISAMVLLPSNRQLQVAEKLAESREGTVLLFMLVEQGKASPRLLTRPNVKQRIEAHKQSEYQELITKLTQGLPTENEQAIKLIEQRLRQLEKTQSSTAVGFEVFKKNCANCHRVGQEGNLIGPQLDGIGVRPVVRILEDILAPNQNIDATFRVTTFVMTDGRVQSGLIRRQEGSDIIIADQKGKEIRIPEFDIELKKTAPLSLMPANFDEVLSLDDFNHLLTYLREQKASK</sequence>
<feature type="domain" description="Cytochrome c" evidence="6">
    <location>
        <begin position="889"/>
        <end position="1022"/>
    </location>
</feature>
<dbReference type="PROSITE" id="PS51007">
    <property type="entry name" value="CYTC"/>
    <property type="match status" value="1"/>
</dbReference>
<dbReference type="GO" id="GO:0020037">
    <property type="term" value="F:heme binding"/>
    <property type="evidence" value="ECO:0007669"/>
    <property type="project" value="InterPro"/>
</dbReference>
<feature type="chain" id="PRO_5022988995" description="Cytochrome c domain-containing protein" evidence="5">
    <location>
        <begin position="32"/>
        <end position="1025"/>
    </location>
</feature>
<dbReference type="InterPro" id="IPR013427">
    <property type="entry name" value="Haem-bd_dom_put"/>
</dbReference>
<dbReference type="InterPro" id="IPR011041">
    <property type="entry name" value="Quinoprot_gluc/sorb_DH_b-prop"/>
</dbReference>
<dbReference type="InterPro" id="IPR055557">
    <property type="entry name" value="DUF7133"/>
</dbReference>
<keyword evidence="1 4" id="KW-0349">Heme</keyword>
<comment type="caution">
    <text evidence="7">The sequence shown here is derived from an EMBL/GenBank/DDBJ whole genome shotgun (WGS) entry which is preliminary data.</text>
</comment>
<evidence type="ECO:0000256" key="5">
    <source>
        <dbReference type="SAM" id="SignalP"/>
    </source>
</evidence>
<organism evidence="7 8">
    <name type="scientific">Rubinisphaera italica</name>
    <dbReference type="NCBI Taxonomy" id="2527969"/>
    <lineage>
        <taxon>Bacteria</taxon>
        <taxon>Pseudomonadati</taxon>
        <taxon>Planctomycetota</taxon>
        <taxon>Planctomycetia</taxon>
        <taxon>Planctomycetales</taxon>
        <taxon>Planctomycetaceae</taxon>
        <taxon>Rubinisphaera</taxon>
    </lineage>
</organism>
<dbReference type="Gene3D" id="1.25.10.10">
    <property type="entry name" value="Leucine-rich Repeat Variant"/>
    <property type="match status" value="1"/>
</dbReference>
<dbReference type="InterPro" id="IPR011042">
    <property type="entry name" value="6-blade_b-propeller_TolB-like"/>
</dbReference>
<accession>A0A5C5XE42</accession>
<dbReference type="PANTHER" id="PTHR33546:SF1">
    <property type="entry name" value="LARGE, MULTIFUNCTIONAL SECRETED PROTEIN"/>
    <property type="match status" value="1"/>
</dbReference>
<evidence type="ECO:0000256" key="4">
    <source>
        <dbReference type="PROSITE-ProRule" id="PRU00433"/>
    </source>
</evidence>
<dbReference type="Pfam" id="PF23500">
    <property type="entry name" value="DUF7133"/>
    <property type="match status" value="1"/>
</dbReference>
<dbReference type="InterPro" id="IPR036909">
    <property type="entry name" value="Cyt_c-like_dom_sf"/>
</dbReference>
<proteinExistence type="predicted"/>
<evidence type="ECO:0000313" key="7">
    <source>
        <dbReference type="EMBL" id="TWT61078.1"/>
    </source>
</evidence>
<dbReference type="Gene3D" id="2.120.10.30">
    <property type="entry name" value="TolB, C-terminal domain"/>
    <property type="match status" value="1"/>
</dbReference>
<dbReference type="OrthoDB" id="221643at2"/>
<dbReference type="SUPFAM" id="SSF48371">
    <property type="entry name" value="ARM repeat"/>
    <property type="match status" value="1"/>
</dbReference>
<dbReference type="InterPro" id="IPR011989">
    <property type="entry name" value="ARM-like"/>
</dbReference>
<keyword evidence="3 4" id="KW-0408">Iron</keyword>
<name>A0A5C5XE42_9PLAN</name>
<evidence type="ECO:0000256" key="1">
    <source>
        <dbReference type="ARBA" id="ARBA00022617"/>
    </source>
</evidence>
<dbReference type="SUPFAM" id="SSF46626">
    <property type="entry name" value="Cytochrome c"/>
    <property type="match status" value="1"/>
</dbReference>
<dbReference type="GO" id="GO:0046872">
    <property type="term" value="F:metal ion binding"/>
    <property type="evidence" value="ECO:0007669"/>
    <property type="project" value="UniProtKB-KW"/>
</dbReference>
<dbReference type="SUPFAM" id="SSF50952">
    <property type="entry name" value="Soluble quinoprotein glucose dehydrogenase"/>
    <property type="match status" value="1"/>
</dbReference>
<dbReference type="PANTHER" id="PTHR33546">
    <property type="entry name" value="LARGE, MULTIFUNCTIONAL SECRETED PROTEIN-RELATED"/>
    <property type="match status" value="1"/>
</dbReference>
<dbReference type="Proteomes" id="UP000316095">
    <property type="component" value="Unassembled WGS sequence"/>
</dbReference>
<feature type="signal peptide" evidence="5">
    <location>
        <begin position="1"/>
        <end position="31"/>
    </location>
</feature>
<dbReference type="AlphaFoldDB" id="A0A5C5XE42"/>
<protein>
    <recommendedName>
        <fullName evidence="6">Cytochrome c domain-containing protein</fullName>
    </recommendedName>
</protein>
<dbReference type="EMBL" id="SJPG01000001">
    <property type="protein sequence ID" value="TWT61078.1"/>
    <property type="molecule type" value="Genomic_DNA"/>
</dbReference>